<accession>A0ABW8SN70</accession>
<proteinExistence type="predicted"/>
<dbReference type="Proteomes" id="UP001623660">
    <property type="component" value="Unassembled WGS sequence"/>
</dbReference>
<protein>
    <submittedName>
        <fullName evidence="2">Uncharacterized protein</fullName>
    </submittedName>
</protein>
<comment type="caution">
    <text evidence="2">The sequence shown here is derived from an EMBL/GenBank/DDBJ whole genome shotgun (WGS) entry which is preliminary data.</text>
</comment>
<organism evidence="2 3">
    <name type="scientific">Candidatus Clostridium eludens</name>
    <dbReference type="NCBI Taxonomy" id="3381663"/>
    <lineage>
        <taxon>Bacteria</taxon>
        <taxon>Bacillati</taxon>
        <taxon>Bacillota</taxon>
        <taxon>Clostridia</taxon>
        <taxon>Eubacteriales</taxon>
        <taxon>Clostridiaceae</taxon>
        <taxon>Clostridium</taxon>
    </lineage>
</organism>
<keyword evidence="1" id="KW-0175">Coiled coil</keyword>
<evidence type="ECO:0000313" key="2">
    <source>
        <dbReference type="EMBL" id="MFL0197117.1"/>
    </source>
</evidence>
<keyword evidence="3" id="KW-1185">Reference proteome</keyword>
<reference evidence="2 3" key="1">
    <citation type="submission" date="2024-11" db="EMBL/GenBank/DDBJ databases">
        <authorList>
            <person name="Heng Y.C."/>
            <person name="Lim A.C.H."/>
            <person name="Lee J.K.Y."/>
            <person name="Kittelmann S."/>
        </authorList>
    </citation>
    <scope>NUCLEOTIDE SEQUENCE [LARGE SCALE GENOMIC DNA]</scope>
    <source>
        <strain evidence="2 3">WILCCON 0269</strain>
    </source>
</reference>
<name>A0ABW8SN70_9CLOT</name>
<feature type="coiled-coil region" evidence="1">
    <location>
        <begin position="3"/>
        <end position="47"/>
    </location>
</feature>
<gene>
    <name evidence="2" type="ORF">ACJDU8_16350</name>
</gene>
<evidence type="ECO:0000256" key="1">
    <source>
        <dbReference type="SAM" id="Coils"/>
    </source>
</evidence>
<sequence>MKMDEKEELKRQLEQELQLVQYRQRMLDIIEGKLRQMKQLAEQAKQGNFTEKELKELNVTLNYLAVQVRALDGESRRIEDGKILK</sequence>
<dbReference type="EMBL" id="JBJHZX010000025">
    <property type="protein sequence ID" value="MFL0197117.1"/>
    <property type="molecule type" value="Genomic_DNA"/>
</dbReference>
<evidence type="ECO:0000313" key="3">
    <source>
        <dbReference type="Proteomes" id="UP001623660"/>
    </source>
</evidence>
<dbReference type="RefSeq" id="WP_406793222.1">
    <property type="nucleotide sequence ID" value="NZ_JBJHZX010000025.1"/>
</dbReference>